<keyword evidence="3" id="KW-0560">Oxidoreductase</keyword>
<evidence type="ECO:0000313" key="6">
    <source>
        <dbReference type="EMBL" id="KAG2187710.1"/>
    </source>
</evidence>
<dbReference type="PANTHER" id="PTHR44229:SF4">
    <property type="entry name" value="15-HYDROXYPROSTAGLANDIN DEHYDROGENASE [NAD(+)]"/>
    <property type="match status" value="1"/>
</dbReference>
<dbReference type="OrthoDB" id="5840532at2759"/>
<dbReference type="AlphaFoldDB" id="A0A8H7Q9C4"/>
<keyword evidence="5" id="KW-0175">Coiled coil</keyword>
<sequence>MTQDIKLKNKVAVVTGGSKGIGKALVTALVEQGAKVVIGDILVNEGEELVKALNSKQPDNVAVFVRTDVTSWDDNKKLFATAEKEFGGVDIACLNAGISEHPQTLFGPLEGESMTLKINLDGVIKGNRVAILHLAKRGGGVIVNTASAAGFVGTSIIPHYTASKHGVVGWTRSMQPMIDVANVRVNAVCPYWVETDILASIDVPGVGFIDVAPKVPMETVMDAYMTAILDESQHCQTIIALPDGVRVEPAFNIWASCVTQEMVEAKMVDYKEEVEAWKSDLKEARMRANI</sequence>
<evidence type="ECO:0000313" key="7">
    <source>
        <dbReference type="Proteomes" id="UP000612746"/>
    </source>
</evidence>
<protein>
    <submittedName>
        <fullName evidence="6">Uncharacterized protein</fullName>
    </submittedName>
</protein>
<keyword evidence="2" id="KW-0521">NADP</keyword>
<dbReference type="GO" id="GO:0005737">
    <property type="term" value="C:cytoplasm"/>
    <property type="evidence" value="ECO:0007669"/>
    <property type="project" value="TreeGrafter"/>
</dbReference>
<dbReference type="Pfam" id="PF00106">
    <property type="entry name" value="adh_short"/>
    <property type="match status" value="1"/>
</dbReference>
<evidence type="ECO:0000256" key="3">
    <source>
        <dbReference type="ARBA" id="ARBA00023002"/>
    </source>
</evidence>
<dbReference type="PRINTS" id="PR00081">
    <property type="entry name" value="GDHRDH"/>
</dbReference>
<name>A0A8H7Q9C4_9FUNG</name>
<proteinExistence type="inferred from homology"/>
<dbReference type="EMBL" id="JAEPRA010000003">
    <property type="protein sequence ID" value="KAG2187710.1"/>
    <property type="molecule type" value="Genomic_DNA"/>
</dbReference>
<accession>A0A8H7Q9C4</accession>
<evidence type="ECO:0000256" key="2">
    <source>
        <dbReference type="ARBA" id="ARBA00022857"/>
    </source>
</evidence>
<dbReference type="InterPro" id="IPR020904">
    <property type="entry name" value="Sc_DH/Rdtase_CS"/>
</dbReference>
<dbReference type="SUPFAM" id="SSF51735">
    <property type="entry name" value="NAD(P)-binding Rossmann-fold domains"/>
    <property type="match status" value="1"/>
</dbReference>
<gene>
    <name evidence="6" type="ORF">INT44_005400</name>
</gene>
<dbReference type="InterPro" id="IPR002347">
    <property type="entry name" value="SDR_fam"/>
</dbReference>
<evidence type="ECO:0000256" key="5">
    <source>
        <dbReference type="SAM" id="Coils"/>
    </source>
</evidence>
<organism evidence="6 7">
    <name type="scientific">Umbelopsis vinacea</name>
    <dbReference type="NCBI Taxonomy" id="44442"/>
    <lineage>
        <taxon>Eukaryota</taxon>
        <taxon>Fungi</taxon>
        <taxon>Fungi incertae sedis</taxon>
        <taxon>Mucoromycota</taxon>
        <taxon>Mucoromycotina</taxon>
        <taxon>Umbelopsidomycetes</taxon>
        <taxon>Umbelopsidales</taxon>
        <taxon>Umbelopsidaceae</taxon>
        <taxon>Umbelopsis</taxon>
    </lineage>
</organism>
<reference evidence="6" key="1">
    <citation type="submission" date="2020-12" db="EMBL/GenBank/DDBJ databases">
        <title>Metabolic potential, ecology and presence of endohyphal bacteria is reflected in genomic diversity of Mucoromycotina.</title>
        <authorList>
            <person name="Muszewska A."/>
            <person name="Okrasinska A."/>
            <person name="Steczkiewicz K."/>
            <person name="Drgas O."/>
            <person name="Orlowska M."/>
            <person name="Perlinska-Lenart U."/>
            <person name="Aleksandrzak-Piekarczyk T."/>
            <person name="Szatraj K."/>
            <person name="Zielenkiewicz U."/>
            <person name="Pilsyk S."/>
            <person name="Malc E."/>
            <person name="Mieczkowski P."/>
            <person name="Kruszewska J.S."/>
            <person name="Biernat P."/>
            <person name="Pawlowska J."/>
        </authorList>
    </citation>
    <scope>NUCLEOTIDE SEQUENCE</scope>
    <source>
        <strain evidence="6">WA0000051536</strain>
    </source>
</reference>
<evidence type="ECO:0000256" key="4">
    <source>
        <dbReference type="RuleBase" id="RU000363"/>
    </source>
</evidence>
<dbReference type="PROSITE" id="PS00061">
    <property type="entry name" value="ADH_SHORT"/>
    <property type="match status" value="1"/>
</dbReference>
<dbReference type="Gene3D" id="3.40.50.720">
    <property type="entry name" value="NAD(P)-binding Rossmann-like Domain"/>
    <property type="match status" value="1"/>
</dbReference>
<dbReference type="Proteomes" id="UP000612746">
    <property type="component" value="Unassembled WGS sequence"/>
</dbReference>
<evidence type="ECO:0000256" key="1">
    <source>
        <dbReference type="ARBA" id="ARBA00006484"/>
    </source>
</evidence>
<dbReference type="PANTHER" id="PTHR44229">
    <property type="entry name" value="15-HYDROXYPROSTAGLANDIN DEHYDROGENASE [NAD(+)]"/>
    <property type="match status" value="1"/>
</dbReference>
<feature type="coiled-coil region" evidence="5">
    <location>
        <begin position="260"/>
        <end position="287"/>
    </location>
</feature>
<comment type="caution">
    <text evidence="6">The sequence shown here is derived from an EMBL/GenBank/DDBJ whole genome shotgun (WGS) entry which is preliminary data.</text>
</comment>
<dbReference type="GO" id="GO:0016616">
    <property type="term" value="F:oxidoreductase activity, acting on the CH-OH group of donors, NAD or NADP as acceptor"/>
    <property type="evidence" value="ECO:0007669"/>
    <property type="project" value="TreeGrafter"/>
</dbReference>
<dbReference type="InterPro" id="IPR036291">
    <property type="entry name" value="NAD(P)-bd_dom_sf"/>
</dbReference>
<dbReference type="PRINTS" id="PR00080">
    <property type="entry name" value="SDRFAMILY"/>
</dbReference>
<keyword evidence="7" id="KW-1185">Reference proteome</keyword>
<comment type="similarity">
    <text evidence="1 4">Belongs to the short-chain dehydrogenases/reductases (SDR) family.</text>
</comment>